<gene>
    <name evidence="2" type="ORF">SAMN05444390_1011430</name>
</gene>
<keyword evidence="3" id="KW-1185">Reference proteome</keyword>
<dbReference type="AlphaFoldDB" id="A0A1H5XLQ3"/>
<name>A0A1H5XLQ3_9GAMM</name>
<proteinExistence type="predicted"/>
<protein>
    <submittedName>
        <fullName evidence="2">Uncharacterized protein</fullName>
    </submittedName>
</protein>
<feature type="region of interest" description="Disordered" evidence="1">
    <location>
        <begin position="1"/>
        <end position="30"/>
    </location>
</feature>
<evidence type="ECO:0000256" key="1">
    <source>
        <dbReference type="SAM" id="MobiDB-lite"/>
    </source>
</evidence>
<feature type="region of interest" description="Disordered" evidence="1">
    <location>
        <begin position="83"/>
        <end position="112"/>
    </location>
</feature>
<evidence type="ECO:0000313" key="3">
    <source>
        <dbReference type="Proteomes" id="UP000236745"/>
    </source>
</evidence>
<organism evidence="2 3">
    <name type="scientific">Marinobacterium lutimaris</name>
    <dbReference type="NCBI Taxonomy" id="568106"/>
    <lineage>
        <taxon>Bacteria</taxon>
        <taxon>Pseudomonadati</taxon>
        <taxon>Pseudomonadota</taxon>
        <taxon>Gammaproteobacteria</taxon>
        <taxon>Oceanospirillales</taxon>
        <taxon>Oceanospirillaceae</taxon>
        <taxon>Marinobacterium</taxon>
    </lineage>
</organism>
<accession>A0A1H5XLQ3</accession>
<dbReference type="RefSeq" id="WP_104002336.1">
    <property type="nucleotide sequence ID" value="NZ_FNVQ01000001.1"/>
</dbReference>
<dbReference type="Proteomes" id="UP000236745">
    <property type="component" value="Unassembled WGS sequence"/>
</dbReference>
<evidence type="ECO:0000313" key="2">
    <source>
        <dbReference type="EMBL" id="SEG12668.1"/>
    </source>
</evidence>
<dbReference type="EMBL" id="FNVQ01000001">
    <property type="protein sequence ID" value="SEG12668.1"/>
    <property type="molecule type" value="Genomic_DNA"/>
</dbReference>
<feature type="compositionally biased region" description="Basic and acidic residues" evidence="1">
    <location>
        <begin position="83"/>
        <end position="106"/>
    </location>
</feature>
<sequence>MKNIKGTDEAWDSGQLGQDPKHAKRSPIDNGALDEAVGLKSISVRMPNSLIDDLKAIAEINGLGYQPLMKQVLTRFVESEKKKALREKASEARRRAAEEYKDREEPQAAVCG</sequence>
<dbReference type="OrthoDB" id="5684171at2"/>
<reference evidence="2 3" key="1">
    <citation type="submission" date="2016-10" db="EMBL/GenBank/DDBJ databases">
        <authorList>
            <person name="de Groot N.N."/>
        </authorList>
    </citation>
    <scope>NUCLEOTIDE SEQUENCE [LARGE SCALE GENOMIC DNA]</scope>
    <source>
        <strain evidence="2 3">DSM 22012</strain>
    </source>
</reference>